<dbReference type="RefSeq" id="XP_007799955.1">
    <property type="nucleotide sequence ID" value="XM_007801764.1"/>
</dbReference>
<keyword evidence="1" id="KW-0472">Membrane</keyword>
<evidence type="ECO:0000313" key="2">
    <source>
        <dbReference type="EMBL" id="ERF74438.1"/>
    </source>
</evidence>
<dbReference type="EMBL" id="KE720879">
    <property type="protein sequence ID" value="ERF74438.1"/>
    <property type="molecule type" value="Genomic_DNA"/>
</dbReference>
<gene>
    <name evidence="2" type="ORF">EPUS_06616</name>
</gene>
<keyword evidence="3" id="KW-1185">Reference proteome</keyword>
<evidence type="ECO:0000313" key="3">
    <source>
        <dbReference type="Proteomes" id="UP000019373"/>
    </source>
</evidence>
<evidence type="ECO:0000256" key="1">
    <source>
        <dbReference type="SAM" id="Phobius"/>
    </source>
</evidence>
<keyword evidence="1" id="KW-1133">Transmembrane helix</keyword>
<proteinExistence type="predicted"/>
<dbReference type="OMA" id="QWDGWLK"/>
<dbReference type="Proteomes" id="UP000019373">
    <property type="component" value="Unassembled WGS sequence"/>
</dbReference>
<dbReference type="GeneID" id="19241556"/>
<name>U1GQ27_ENDPU</name>
<sequence length="698" mass="77280">MPRDVIPQVDVGALTLNGLAAFSPLIAALSTDNVSPMAMIQLQSLGDLFHTSGRYAARVPDLLQRCSSVPLDQLGMAIGWRKGDAASLMAQSAGGQAIALLCFCLVNLYPRESGDILFELSRNVLRRDLAISSIAQLADVSQLLDGKLSALGFGNILAEQVLYIHKVFEQLEESVPSDFLHSISRDSMVDLLSALSRAFREEEILVRISGSQGMGYIVALAAILFPMDTTLIIGSFIIREGTSKLIFLELDKTADSGCPTQIRVEKVLKTETPDSLPINIVSEEAPRPPSSYYFEWTGHVADWLFIRFAEMGVTCTSALLVACCDVLLLLPHLVQVSWVDSPRLNMFSLLGPEPMQRIYHVCRVVFREVPSGQFKDLKSAYRNLVQSFIGCAGVKSQCTCGKCDLHKGWKTVERQYNCATRNLWRCIGKALSGGFWYFYVHAQEHATLAPDESYCDLEYNVVLDTIYGEIFKVGRPIEYPGQRIHHYLMELVQGRDIELAHSNRSSTICPASLLQLKRGLDEGVRYELKDGRMLVDGRYYRSLLSTSVEVRPRASKSLYQRKGHITPTSLGEHSNLVFTIREFSSGLELRTTAICNGQSLHLNLLDIIISSLVVQIAAPCEHGPGCLLDEEYSKDVFTTSIAGPLADGKKIAITQTRDNPVAQLLACEAGIPLLQRDCCLNCAFKQAKEHNYSQIIVM</sequence>
<dbReference type="eggNOG" id="ENOG502SPAQ">
    <property type="taxonomic scope" value="Eukaryota"/>
</dbReference>
<keyword evidence="1" id="KW-0812">Transmembrane</keyword>
<dbReference type="OrthoDB" id="4506430at2759"/>
<protein>
    <submittedName>
        <fullName evidence="2">Uncharacterized protein</fullName>
    </submittedName>
</protein>
<reference evidence="3" key="1">
    <citation type="journal article" date="2014" name="BMC Genomics">
        <title>Genome characteristics reveal the impact of lichenization on lichen-forming fungus Endocarpon pusillum Hedwig (Verrucariales, Ascomycota).</title>
        <authorList>
            <person name="Wang Y.-Y."/>
            <person name="Liu B."/>
            <person name="Zhang X.-Y."/>
            <person name="Zhou Q.-M."/>
            <person name="Zhang T."/>
            <person name="Li H."/>
            <person name="Yu Y.-F."/>
            <person name="Zhang X.-L."/>
            <person name="Hao X.-Y."/>
            <person name="Wang M."/>
            <person name="Wang L."/>
            <person name="Wei J.-C."/>
        </authorList>
    </citation>
    <scope>NUCLEOTIDE SEQUENCE [LARGE SCALE GENOMIC DNA]</scope>
    <source>
        <strain evidence="3">Z07020 / HMAS-L-300199</strain>
    </source>
</reference>
<accession>U1GQ27</accession>
<dbReference type="HOGENOM" id="CLU_024750_0_0_1"/>
<feature type="transmembrane region" description="Helical" evidence="1">
    <location>
        <begin position="214"/>
        <end position="238"/>
    </location>
</feature>
<organism evidence="2 3">
    <name type="scientific">Endocarpon pusillum (strain Z07020 / HMAS-L-300199)</name>
    <name type="common">Lichen-forming fungus</name>
    <dbReference type="NCBI Taxonomy" id="1263415"/>
    <lineage>
        <taxon>Eukaryota</taxon>
        <taxon>Fungi</taxon>
        <taxon>Dikarya</taxon>
        <taxon>Ascomycota</taxon>
        <taxon>Pezizomycotina</taxon>
        <taxon>Eurotiomycetes</taxon>
        <taxon>Chaetothyriomycetidae</taxon>
        <taxon>Verrucariales</taxon>
        <taxon>Verrucariaceae</taxon>
        <taxon>Endocarpon</taxon>
    </lineage>
</organism>
<dbReference type="AlphaFoldDB" id="U1GQ27"/>